<organism evidence="1">
    <name type="scientific">Campylobacter jejuni</name>
    <dbReference type="NCBI Taxonomy" id="197"/>
    <lineage>
        <taxon>Bacteria</taxon>
        <taxon>Pseudomonadati</taxon>
        <taxon>Campylobacterota</taxon>
        <taxon>Epsilonproteobacteria</taxon>
        <taxon>Campylobacterales</taxon>
        <taxon>Campylobacteraceae</taxon>
        <taxon>Campylobacter</taxon>
    </lineage>
</organism>
<reference evidence="1" key="1">
    <citation type="submission" date="2016-09" db="EMBL/GenBank/DDBJ databases">
        <title>Complete genome of Campylobacter jejuni subsp. jejuni str.MTVDSCj13, Isolated from a Naturally Colonized Farm-Raised Chicken.</title>
        <authorList>
            <person name="Taveirne M.E."/>
            <person name="Parker C.T."/>
            <person name="Huynh S."/>
            <person name="DiRita V.J."/>
        </authorList>
    </citation>
    <scope>NUCLEOTIDE SEQUENCE</scope>
    <source>
        <strain evidence="1">MTVDSCj13</strain>
        <plasmid evidence="1">pMTVDSCj13-2</plasmid>
    </source>
</reference>
<dbReference type="RefSeq" id="WP_306008990.1">
    <property type="nucleotide sequence ID" value="NZ_CAXRMM010000012.1"/>
</dbReference>
<evidence type="ECO:0008006" key="2">
    <source>
        <dbReference type="Google" id="ProtNLM"/>
    </source>
</evidence>
<name>A0A1D8JKZ5_CAMJU</name>
<dbReference type="AlphaFoldDB" id="A0A1D8JKZ5"/>
<geneLocation type="plasmid" evidence="1">
    <name>pMTVDSCj13-2</name>
</geneLocation>
<gene>
    <name evidence="1" type="ORF">MTVDSCj13_b0025</name>
</gene>
<keyword evidence="1" id="KW-0614">Plasmid</keyword>
<dbReference type="EMBL" id="CP017417">
    <property type="protein sequence ID" value="AOV09372.1"/>
    <property type="molecule type" value="Genomic_DNA"/>
</dbReference>
<sequence length="91" mass="10370">MFDLIVNADFLIRKISLTLNNVVKNDTIKKIKEPSLFTDLEQKENKNFIKEEKLQKARLAIVHKYGKKSIFKASSLENGLKINSQIGGHNA</sequence>
<evidence type="ECO:0000313" key="1">
    <source>
        <dbReference type="EMBL" id="AOV09372.1"/>
    </source>
</evidence>
<proteinExistence type="predicted"/>
<accession>A0A1D8JKZ5</accession>
<protein>
    <recommendedName>
        <fullName evidence="2">DNA methylase</fullName>
    </recommendedName>
</protein>